<evidence type="ECO:0000313" key="2">
    <source>
        <dbReference type="Proteomes" id="UP000033662"/>
    </source>
</evidence>
<evidence type="ECO:0000313" key="1">
    <source>
        <dbReference type="EMBL" id="KKA09692.1"/>
    </source>
</evidence>
<proteinExistence type="predicted"/>
<name>A0A0F4XUZ7_9PSED</name>
<dbReference type="AlphaFoldDB" id="A0A0F4XUZ7"/>
<sequence>MSIAVTDDTLTLEVLTQGKTIKIQLCGLEKLRVSDFKEGNIINAVRIICPKRNSSSDGVGRSLIKFAYALDEEGLEDNSKFASFLDGKLEEYEGGSILILEIEPSYGAYLVAIGKEISEGASF</sequence>
<dbReference type="PATRIC" id="fig|132476.4.peg.2453"/>
<reference evidence="1 2" key="1">
    <citation type="submission" date="2015-03" db="EMBL/GenBank/DDBJ databases">
        <title>Pseudomonas fluorescens 1855-344 Genome sequencing and assembly.</title>
        <authorList>
            <person name="Eng W.W.H."/>
            <person name="Gan H.M."/>
            <person name="Savka M.A."/>
        </authorList>
    </citation>
    <scope>NUCLEOTIDE SEQUENCE [LARGE SCALE GENOMIC DNA]</scope>
    <source>
        <strain evidence="1 2">1855-344</strain>
    </source>
</reference>
<gene>
    <name evidence="1" type="ORF">VP02_04030</name>
</gene>
<protein>
    <submittedName>
        <fullName evidence="1">Uncharacterized protein</fullName>
    </submittedName>
</protein>
<accession>A0A0F4XUZ7</accession>
<dbReference type="Proteomes" id="UP000033662">
    <property type="component" value="Unassembled WGS sequence"/>
</dbReference>
<comment type="caution">
    <text evidence="1">The sequence shown here is derived from an EMBL/GenBank/DDBJ whole genome shotgun (WGS) entry which is preliminary data.</text>
</comment>
<dbReference type="OrthoDB" id="7032167at2"/>
<organism evidence="1 2">
    <name type="scientific">Pseudomonas kilonensis</name>
    <dbReference type="NCBI Taxonomy" id="132476"/>
    <lineage>
        <taxon>Bacteria</taxon>
        <taxon>Pseudomonadati</taxon>
        <taxon>Pseudomonadota</taxon>
        <taxon>Gammaproteobacteria</taxon>
        <taxon>Pseudomonadales</taxon>
        <taxon>Pseudomonadaceae</taxon>
        <taxon>Pseudomonas</taxon>
    </lineage>
</organism>
<dbReference type="EMBL" id="JZXC01000002">
    <property type="protein sequence ID" value="KKA09692.1"/>
    <property type="molecule type" value="Genomic_DNA"/>
</dbReference>